<evidence type="ECO:0000313" key="2">
    <source>
        <dbReference type="EMBL" id="RUT72580.1"/>
    </source>
</evidence>
<accession>A0A434AE04</accession>
<organism evidence="2 3">
    <name type="scientific">Ancylomarina longa</name>
    <dbReference type="NCBI Taxonomy" id="2487017"/>
    <lineage>
        <taxon>Bacteria</taxon>
        <taxon>Pseudomonadati</taxon>
        <taxon>Bacteroidota</taxon>
        <taxon>Bacteroidia</taxon>
        <taxon>Marinilabiliales</taxon>
        <taxon>Marinifilaceae</taxon>
        <taxon>Ancylomarina</taxon>
    </lineage>
</organism>
<dbReference type="SUPFAM" id="SSF55785">
    <property type="entry name" value="PYP-like sensor domain (PAS domain)"/>
    <property type="match status" value="1"/>
</dbReference>
<dbReference type="RefSeq" id="WP_235832033.1">
    <property type="nucleotide sequence ID" value="NZ_RJJX01000296.1"/>
</dbReference>
<sequence>MGCNDNFAKIAGLKSANEIVGKSDYDLTLNRERAKSYMKDDKKVIESGKSLFHIVEHQKQRNGKHVWLDTNKIPMYNSSKEIVGILGTFTNITDRKNKEIEKDKIYSSIQT</sequence>
<dbReference type="CDD" id="cd00130">
    <property type="entry name" value="PAS"/>
    <property type="match status" value="1"/>
</dbReference>
<proteinExistence type="predicted"/>
<dbReference type="NCBIfam" id="TIGR00229">
    <property type="entry name" value="sensory_box"/>
    <property type="match status" value="1"/>
</dbReference>
<gene>
    <name evidence="2" type="ORF">DLK05_17695</name>
</gene>
<name>A0A434AE04_9BACT</name>
<dbReference type="InterPro" id="IPR000700">
    <property type="entry name" value="PAS-assoc_C"/>
</dbReference>
<dbReference type="Proteomes" id="UP000282985">
    <property type="component" value="Unassembled WGS sequence"/>
</dbReference>
<protein>
    <submittedName>
        <fullName evidence="2">PAS domain-containing protein</fullName>
    </submittedName>
</protein>
<feature type="domain" description="PAC" evidence="1">
    <location>
        <begin position="48"/>
        <end position="104"/>
    </location>
</feature>
<dbReference type="Pfam" id="PF08448">
    <property type="entry name" value="PAS_4"/>
    <property type="match status" value="1"/>
</dbReference>
<feature type="non-terminal residue" evidence="2">
    <location>
        <position position="111"/>
    </location>
</feature>
<dbReference type="PROSITE" id="PS50113">
    <property type="entry name" value="PAC"/>
    <property type="match status" value="1"/>
</dbReference>
<comment type="caution">
    <text evidence="2">The sequence shown here is derived from an EMBL/GenBank/DDBJ whole genome shotgun (WGS) entry which is preliminary data.</text>
</comment>
<dbReference type="AlphaFoldDB" id="A0A434AE04"/>
<evidence type="ECO:0000313" key="3">
    <source>
        <dbReference type="Proteomes" id="UP000282985"/>
    </source>
</evidence>
<keyword evidence="3" id="KW-1185">Reference proteome</keyword>
<dbReference type="InterPro" id="IPR000014">
    <property type="entry name" value="PAS"/>
</dbReference>
<dbReference type="InterPro" id="IPR035965">
    <property type="entry name" value="PAS-like_dom_sf"/>
</dbReference>
<reference evidence="2 3" key="1">
    <citation type="submission" date="2018-11" db="EMBL/GenBank/DDBJ databases">
        <title>Parancylomarina longa gen. nov., sp. nov., isolated from sediments of southern Okinawa.</title>
        <authorList>
            <person name="Fu T."/>
        </authorList>
    </citation>
    <scope>NUCLEOTIDE SEQUENCE [LARGE SCALE GENOMIC DNA]</scope>
    <source>
        <strain evidence="2 3">T3-2 S1-C</strain>
    </source>
</reference>
<evidence type="ECO:0000259" key="1">
    <source>
        <dbReference type="PROSITE" id="PS50113"/>
    </source>
</evidence>
<dbReference type="Gene3D" id="3.30.450.20">
    <property type="entry name" value="PAS domain"/>
    <property type="match status" value="1"/>
</dbReference>
<dbReference type="EMBL" id="RJJX01000296">
    <property type="protein sequence ID" value="RUT72580.1"/>
    <property type="molecule type" value="Genomic_DNA"/>
</dbReference>
<dbReference type="InterPro" id="IPR013656">
    <property type="entry name" value="PAS_4"/>
</dbReference>